<dbReference type="RefSeq" id="XP_042997544.1">
    <property type="nucleotide sequence ID" value="XM_043141610.1"/>
</dbReference>
<evidence type="ECO:0000313" key="1">
    <source>
        <dbReference type="EMBL" id="QUC19871.1"/>
    </source>
</evidence>
<dbReference type="AlphaFoldDB" id="A0A8E5HQT3"/>
<keyword evidence="2" id="KW-1185">Reference proteome</keyword>
<protein>
    <submittedName>
        <fullName evidence="1">Uncharacterized protein</fullName>
    </submittedName>
</protein>
<dbReference type="GeneID" id="66064890"/>
<organism evidence="1 2">
    <name type="scientific">Ustilaginoidea virens</name>
    <name type="common">Rice false smut fungus</name>
    <name type="synonym">Villosiclava virens</name>
    <dbReference type="NCBI Taxonomy" id="1159556"/>
    <lineage>
        <taxon>Eukaryota</taxon>
        <taxon>Fungi</taxon>
        <taxon>Dikarya</taxon>
        <taxon>Ascomycota</taxon>
        <taxon>Pezizomycotina</taxon>
        <taxon>Sordariomycetes</taxon>
        <taxon>Hypocreomycetidae</taxon>
        <taxon>Hypocreales</taxon>
        <taxon>Clavicipitaceae</taxon>
        <taxon>Ustilaginoidea</taxon>
    </lineage>
</organism>
<accession>A0A8E5HQT3</accession>
<dbReference type="KEGG" id="uvi:66064890"/>
<evidence type="ECO:0000313" key="2">
    <source>
        <dbReference type="Proteomes" id="UP000027002"/>
    </source>
</evidence>
<sequence length="84" mass="9189">MQSSVSPRVHVCSPQRSVGRNLSSIEVPLPTQNISHIGRWEWPSSSSVTGAKVSPWVSIRLERSAIRGDQSCPESSSYVSRQAP</sequence>
<dbReference type="EMBL" id="CP072755">
    <property type="protein sequence ID" value="QUC19871.1"/>
    <property type="molecule type" value="Genomic_DNA"/>
</dbReference>
<dbReference type="Proteomes" id="UP000027002">
    <property type="component" value="Chromosome 3"/>
</dbReference>
<proteinExistence type="predicted"/>
<reference evidence="1" key="1">
    <citation type="submission" date="2020-03" db="EMBL/GenBank/DDBJ databases">
        <title>A mixture of massive structural variations and highly conserved coding sequences in Ustilaginoidea virens genome.</title>
        <authorList>
            <person name="Zhang K."/>
            <person name="Zhao Z."/>
            <person name="Zhang Z."/>
            <person name="Li Y."/>
            <person name="Hsiang T."/>
            <person name="Sun W."/>
        </authorList>
    </citation>
    <scope>NUCLEOTIDE SEQUENCE</scope>
    <source>
        <strain evidence="1">UV-8b</strain>
    </source>
</reference>
<gene>
    <name evidence="1" type="ORF">UV8b_04112</name>
</gene>
<name>A0A8E5HQT3_USTVR</name>